<accession>A0ABW8II38</accession>
<dbReference type="Proteomes" id="UP001620409">
    <property type="component" value="Unassembled WGS sequence"/>
</dbReference>
<name>A0ABW8II38_9GAMM</name>
<evidence type="ECO:0000313" key="1">
    <source>
        <dbReference type="EMBL" id="MFK2854871.1"/>
    </source>
</evidence>
<sequence>MKTLQKRDYFDGDNPVHKTSYCAFLDVLGFSERISASFKDGCGDELLQKFHAILQNRIDSLKNDSNESLLYFKSFTDNVILAHPRFSDDMESEFGFILWSLSEYQFEMAKHGFFIRGGLSVGDLFVDENSVYGPALIEAYSLESKIAVNPVVVLSDDAMGLVLHHCGYYAGNSSPQEKDVLVGSDGRFFINYLMESIDDSDFPVVNWDDLFVHKSQIELALKEYQSSPSVFAKYAWLAAYHNYFCDSISYYNGYSTSVKISDDLSSVKFGKISDVIKIMKSQKKNETTTK</sequence>
<evidence type="ECO:0008006" key="3">
    <source>
        <dbReference type="Google" id="ProtNLM"/>
    </source>
</evidence>
<evidence type="ECO:0000313" key="2">
    <source>
        <dbReference type="Proteomes" id="UP001620409"/>
    </source>
</evidence>
<proteinExistence type="predicted"/>
<organism evidence="1 2">
    <name type="scientific">Dyella humi</name>
    <dbReference type="NCBI Taxonomy" id="1770547"/>
    <lineage>
        <taxon>Bacteria</taxon>
        <taxon>Pseudomonadati</taxon>
        <taxon>Pseudomonadota</taxon>
        <taxon>Gammaproteobacteria</taxon>
        <taxon>Lysobacterales</taxon>
        <taxon>Rhodanobacteraceae</taxon>
        <taxon>Dyella</taxon>
    </lineage>
</organism>
<reference evidence="1 2" key="1">
    <citation type="submission" date="2020-10" db="EMBL/GenBank/DDBJ databases">
        <title>Phylogeny of dyella-like bacteria.</title>
        <authorList>
            <person name="Fu J."/>
        </authorList>
    </citation>
    <scope>NUCLEOTIDE SEQUENCE [LARGE SCALE GENOMIC DNA]</scope>
    <source>
        <strain evidence="1 2">DHG40</strain>
    </source>
</reference>
<gene>
    <name evidence="1" type="ORF">ISP18_09745</name>
</gene>
<dbReference type="EMBL" id="JADIKI010000022">
    <property type="protein sequence ID" value="MFK2854871.1"/>
    <property type="molecule type" value="Genomic_DNA"/>
</dbReference>
<dbReference type="RefSeq" id="WP_380010173.1">
    <property type="nucleotide sequence ID" value="NZ_JADIKI010000022.1"/>
</dbReference>
<keyword evidence="2" id="KW-1185">Reference proteome</keyword>
<comment type="caution">
    <text evidence="1">The sequence shown here is derived from an EMBL/GenBank/DDBJ whole genome shotgun (WGS) entry which is preliminary data.</text>
</comment>
<protein>
    <recommendedName>
        <fullName evidence="3">Guanylate cyclase domain-containing protein</fullName>
    </recommendedName>
</protein>